<keyword evidence="1" id="KW-0732">Signal</keyword>
<gene>
    <name evidence="2" type="ORF">SEPMUDRAFT_121040</name>
</gene>
<sequence length="149" mass="16218">MRSPALIFALVGTLVSNCYVFADKKHSKQGNDPDPNHQIPGIDGNAYCSCWLTDPDDPSLYTQESAATDLMCKQLSGGVPSFDLPPDDRFKIYIIPGKTEKLCEHPDSWTKPIRDVFGEGCRELASPGNNITGAWCCPEGNVAKVEEAA</sequence>
<dbReference type="RefSeq" id="XP_016757283.1">
    <property type="nucleotide sequence ID" value="XM_016901661.1"/>
</dbReference>
<evidence type="ECO:0000313" key="3">
    <source>
        <dbReference type="Proteomes" id="UP000016931"/>
    </source>
</evidence>
<dbReference type="GeneID" id="27898798"/>
<dbReference type="HOGENOM" id="CLU_1750826_0_0_1"/>
<feature type="chain" id="PRO_5004032144" evidence="1">
    <location>
        <begin position="23"/>
        <end position="149"/>
    </location>
</feature>
<dbReference type="EMBL" id="KB456270">
    <property type="protein sequence ID" value="EMF09162.1"/>
    <property type="molecule type" value="Genomic_DNA"/>
</dbReference>
<evidence type="ECO:0000256" key="1">
    <source>
        <dbReference type="SAM" id="SignalP"/>
    </source>
</evidence>
<dbReference type="Proteomes" id="UP000016931">
    <property type="component" value="Unassembled WGS sequence"/>
</dbReference>
<reference evidence="2 3" key="1">
    <citation type="journal article" date="2012" name="PLoS Pathog.">
        <title>Diverse lifestyles and strategies of plant pathogenesis encoded in the genomes of eighteen Dothideomycetes fungi.</title>
        <authorList>
            <person name="Ohm R.A."/>
            <person name="Feau N."/>
            <person name="Henrissat B."/>
            <person name="Schoch C.L."/>
            <person name="Horwitz B.A."/>
            <person name="Barry K.W."/>
            <person name="Condon B.J."/>
            <person name="Copeland A.C."/>
            <person name="Dhillon B."/>
            <person name="Glaser F."/>
            <person name="Hesse C.N."/>
            <person name="Kosti I."/>
            <person name="LaButti K."/>
            <person name="Lindquist E.A."/>
            <person name="Lucas S."/>
            <person name="Salamov A.A."/>
            <person name="Bradshaw R.E."/>
            <person name="Ciuffetti L."/>
            <person name="Hamelin R.C."/>
            <person name="Kema G.H.J."/>
            <person name="Lawrence C."/>
            <person name="Scott J.A."/>
            <person name="Spatafora J.W."/>
            <person name="Turgeon B.G."/>
            <person name="de Wit P.J.G.M."/>
            <person name="Zhong S."/>
            <person name="Goodwin S.B."/>
            <person name="Grigoriev I.V."/>
        </authorList>
    </citation>
    <scope>NUCLEOTIDE SEQUENCE [LARGE SCALE GENOMIC DNA]</scope>
    <source>
        <strain evidence="2 3">SO2202</strain>
    </source>
</reference>
<protein>
    <submittedName>
        <fullName evidence="2">Uncharacterized protein</fullName>
    </submittedName>
</protein>
<dbReference type="AlphaFoldDB" id="M3CYK6"/>
<accession>M3CYK6</accession>
<feature type="signal peptide" evidence="1">
    <location>
        <begin position="1"/>
        <end position="22"/>
    </location>
</feature>
<evidence type="ECO:0000313" key="2">
    <source>
        <dbReference type="EMBL" id="EMF09162.1"/>
    </source>
</evidence>
<proteinExistence type="predicted"/>
<name>M3CYK6_SPHMS</name>
<organism evidence="2 3">
    <name type="scientific">Sphaerulina musiva (strain SO2202)</name>
    <name type="common">Poplar stem canker fungus</name>
    <name type="synonym">Septoria musiva</name>
    <dbReference type="NCBI Taxonomy" id="692275"/>
    <lineage>
        <taxon>Eukaryota</taxon>
        <taxon>Fungi</taxon>
        <taxon>Dikarya</taxon>
        <taxon>Ascomycota</taxon>
        <taxon>Pezizomycotina</taxon>
        <taxon>Dothideomycetes</taxon>
        <taxon>Dothideomycetidae</taxon>
        <taxon>Mycosphaerellales</taxon>
        <taxon>Mycosphaerellaceae</taxon>
        <taxon>Sphaerulina</taxon>
    </lineage>
</organism>
<keyword evidence="3" id="KW-1185">Reference proteome</keyword>